<dbReference type="Gene3D" id="3.40.50.300">
    <property type="entry name" value="P-loop containing nucleotide triphosphate hydrolases"/>
    <property type="match status" value="2"/>
</dbReference>
<dbReference type="InterPro" id="IPR029052">
    <property type="entry name" value="Metallo-depent_PP-like"/>
</dbReference>
<feature type="coiled-coil region" evidence="1">
    <location>
        <begin position="1165"/>
        <end position="1192"/>
    </location>
</feature>
<dbReference type="InterPro" id="IPR011009">
    <property type="entry name" value="Kinase-like_dom_sf"/>
</dbReference>
<keyword evidence="5" id="KW-1185">Reference proteome</keyword>
<dbReference type="SUPFAM" id="SSF56112">
    <property type="entry name" value="Protein kinase-like (PK-like)"/>
    <property type="match status" value="1"/>
</dbReference>
<evidence type="ECO:0000256" key="2">
    <source>
        <dbReference type="SAM" id="MobiDB-lite"/>
    </source>
</evidence>
<dbReference type="PANTHER" id="PTHR32114:SF2">
    <property type="entry name" value="ABC TRANSPORTER ABCH.3"/>
    <property type="match status" value="1"/>
</dbReference>
<organism evidence="4 5">
    <name type="scientific">Xylaria arbuscula</name>
    <dbReference type="NCBI Taxonomy" id="114810"/>
    <lineage>
        <taxon>Eukaryota</taxon>
        <taxon>Fungi</taxon>
        <taxon>Dikarya</taxon>
        <taxon>Ascomycota</taxon>
        <taxon>Pezizomycotina</taxon>
        <taxon>Sordariomycetes</taxon>
        <taxon>Xylariomycetidae</taxon>
        <taxon>Xylariales</taxon>
        <taxon>Xylariaceae</taxon>
        <taxon>Xylaria</taxon>
    </lineage>
</organism>
<proteinExistence type="predicted"/>
<feature type="region of interest" description="Disordered" evidence="2">
    <location>
        <begin position="1194"/>
        <end position="1214"/>
    </location>
</feature>
<dbReference type="VEuPathDB" id="FungiDB:F4678DRAFT_417628"/>
<dbReference type="InterPro" id="IPR003395">
    <property type="entry name" value="RecF/RecN/SMC_N"/>
</dbReference>
<keyword evidence="1" id="KW-0175">Coiled coil</keyword>
<evidence type="ECO:0000313" key="5">
    <source>
        <dbReference type="Proteomes" id="UP001148614"/>
    </source>
</evidence>
<dbReference type="Gene3D" id="3.60.21.10">
    <property type="match status" value="1"/>
</dbReference>
<dbReference type="Proteomes" id="UP001148614">
    <property type="component" value="Unassembled WGS sequence"/>
</dbReference>
<evidence type="ECO:0000259" key="3">
    <source>
        <dbReference type="Pfam" id="PF02463"/>
    </source>
</evidence>
<dbReference type="SUPFAM" id="SSF52540">
    <property type="entry name" value="P-loop containing nucleoside triphosphate hydrolases"/>
    <property type="match status" value="1"/>
</dbReference>
<reference evidence="4" key="1">
    <citation type="submission" date="2022-07" db="EMBL/GenBank/DDBJ databases">
        <title>Genome Sequence of Xylaria arbuscula.</title>
        <authorList>
            <person name="Buettner E."/>
        </authorList>
    </citation>
    <scope>NUCLEOTIDE SEQUENCE</scope>
    <source>
        <strain evidence="4">VT107</strain>
    </source>
</reference>
<dbReference type="EMBL" id="JANPWZ010000134">
    <property type="protein sequence ID" value="KAJ3579083.1"/>
    <property type="molecule type" value="Genomic_DNA"/>
</dbReference>
<feature type="region of interest" description="Disordered" evidence="2">
    <location>
        <begin position="1131"/>
        <end position="1159"/>
    </location>
</feature>
<dbReference type="InterPro" id="IPR027417">
    <property type="entry name" value="P-loop_NTPase"/>
</dbReference>
<accession>A0A9W8TQ39</accession>
<comment type="caution">
    <text evidence="4">The sequence shown here is derived from an EMBL/GenBank/DDBJ whole genome shotgun (WGS) entry which is preliminary data.</text>
</comment>
<dbReference type="Pfam" id="PF02463">
    <property type="entry name" value="SMC_N"/>
    <property type="match status" value="1"/>
</dbReference>
<dbReference type="PANTHER" id="PTHR32114">
    <property type="entry name" value="ABC TRANSPORTER ABCH.3"/>
    <property type="match status" value="1"/>
</dbReference>
<feature type="coiled-coil region" evidence="1">
    <location>
        <begin position="1079"/>
        <end position="1127"/>
    </location>
</feature>
<dbReference type="SUPFAM" id="SSF56300">
    <property type="entry name" value="Metallo-dependent phosphatases"/>
    <property type="match status" value="1"/>
</dbReference>
<sequence length="1669" mass="186862">MASLTTQKPADLVDTQEPEDFVDTVLWQLHKINPHNLIDKVMWHLCSTPFQCSKVTYLSNGLIHYAFRGKLRKPYSTKQTGRADDAATTVIVKYFLKRIDALDGDLKPIRSHASHESHMLWRLGRRPFKISGVDHPLAYDLIPGDWNISVLQDLPGLNNLWDVLNSPDNTKQSIAMRGVNAFAFNLGSWLRAFHRWSRDPTKLESWDDNATRRRFRYSTTYGTFLTILLDHFPDLVATVTLGHLQNVRDRELGDLVKTSGAVHSRDGRGDLGDRVDWGAMHGDFSIRNIMTNTHPAHASPHGKIYIVGFEFTQFGHHAHDLGQMIGEFYERWTILGDQVAQSAIEGLIQGYKRLGDNRFGFRVAIHVGVHLVCSFPRSALATKPHGFEAYNLRADIARPYLFQVNGLQICQLDSHLAYVDWQPERDARLNPLLMCLEKVVEQMVMPPLPSPRWLLLSDIHFQVRDLERIKRTAEWIVTFTRQTPGISRVVICGDVLTSRSMQPTAVVSAAYRFLSDLSSSVPHLNVILGNHDLAYRRDYGTTALEALNMSRLKPFISLHDGVDRYNWDGRDVLVMPFREDQTELTAAVAKIDPNEAARTVAFAHLALNRAVTQRHIIYDDGDATGPSVRYRGLTGPDHFSSLARTFTGHFHSHQTILQPEQNAENRLHGSVTYLGSPLQLTWADLCDDQRGVVLLDPVTLEHELVANPHAVGYITALGLDVLDDKIDASTVQGKHVMILGTLTRFQYWTARDKLLSFGAHSVRESRPAPTSQSAVDSSVYHGLGTSIPESDRGIALKTIEPLETHQPPMDESSTPSVPDTLPSIKIDPVECVSGYVRSVVDEHTNPDELIQLGQRLMMAASESATSLEGNGAYKLLLDPSHSIASRDDSQNPTKRVFVARPRSVKISNFLGIQDEYTIDFDGDLGKGLSFVVGSNGSGKSTIIEAIVWCQFGRCIRKGLSVGDVVNDVTGQNCMVSLSFSNGYTITRYRKHKIHGNRVIVSLDGVEQPQFEHGEARASQAALDELLGIDYDEYIKAVVLGHESAASFLSSTPAQRQDFIESALGLSTLDLSADLSRRMLRELDDDCSALRSRIDAIEQTIAPIERRIANGERQLQGLRIEEEEVKNAISLAQTRSSQSQVNDDGGRDGQNDDVFDVDPDTIPTRLGDLKSKIKQSQQAVNAAQSTLKDAEVREKLAAQQRSRKQKQSLPEPDSQNEVLRDELLKLRSKQPDPNIMKHIHSFESTLKHLSQAITWLQLHATKATDFLNSISPVNRAGIHFVRISLTSLGRLSDNLNTTLGQLTSALAKQQQEHVDAIRNLMKKLGLRDPEEEENTKKFLNGEQGDDQEQLNEDPTDSLLDKESQMTLEDARQQLSYCLRNLSELLEEQGALQGLLAKHQREAARKNEGTREREALMNKLVEKERGIKIYQDLIAEETAMLEEQSSNRASLVTEIESLMSMRELFAFWETSLSRRRTKSATAPSFRGYVFDKSLQELNNVASSILLVLYENTRHARELTKGMLRTIITADSDRDKDAQSSKSAGLLDQGLGVTKTLSYAKRSGGERKRIDLAVFFAIVQILQANSRHRARYILIDEAFDSLDVAGQAAVVRWCSQLTSRMDFQLVVTHSDYLVSSARSPLNDDDDVEMQSQFSVLTATMTKEGTKFTYNVA</sequence>
<name>A0A9W8TQ39_9PEZI</name>
<evidence type="ECO:0000313" key="4">
    <source>
        <dbReference type="EMBL" id="KAJ3579083.1"/>
    </source>
</evidence>
<feature type="region of interest" description="Disordered" evidence="2">
    <location>
        <begin position="1324"/>
        <end position="1356"/>
    </location>
</feature>
<gene>
    <name evidence="4" type="ORF">NPX13_g1482</name>
</gene>
<protein>
    <recommendedName>
        <fullName evidence="3">RecF/RecN/SMC N-terminal domain-containing protein</fullName>
    </recommendedName>
</protein>
<feature type="domain" description="RecF/RecN/SMC N-terminal" evidence="3">
    <location>
        <begin position="920"/>
        <end position="1635"/>
    </location>
</feature>
<feature type="compositionally biased region" description="Acidic residues" evidence="2">
    <location>
        <begin position="1342"/>
        <end position="1354"/>
    </location>
</feature>
<dbReference type="VEuPathDB" id="FungiDB:F4678DRAFT_416078"/>
<evidence type="ECO:0000256" key="1">
    <source>
        <dbReference type="SAM" id="Coils"/>
    </source>
</evidence>